<dbReference type="FunFam" id="3.40.1010.10:FF:000001">
    <property type="entry name" value="Siroheme synthase"/>
    <property type="match status" value="1"/>
</dbReference>
<evidence type="ECO:0000256" key="8">
    <source>
        <dbReference type="RuleBase" id="RU003960"/>
    </source>
</evidence>
<dbReference type="EC" id="2.1.1.107" evidence="2"/>
<feature type="domain" description="Tetrapyrrole methylase" evidence="9">
    <location>
        <begin position="7"/>
        <end position="216"/>
    </location>
</feature>
<evidence type="ECO:0000256" key="3">
    <source>
        <dbReference type="ARBA" id="ARBA00022603"/>
    </source>
</evidence>
<evidence type="ECO:0000313" key="10">
    <source>
        <dbReference type="EMBL" id="TGK07263.1"/>
    </source>
</evidence>
<keyword evidence="6" id="KW-0627">Porphyrin biosynthesis</keyword>
<reference evidence="10" key="1">
    <citation type="journal article" date="2019" name="PLoS Negl. Trop. Dis.">
        <title>Revisiting the worldwide diversity of Leptospira species in the environment.</title>
        <authorList>
            <person name="Vincent A.T."/>
            <person name="Schiettekatte O."/>
            <person name="Bourhy P."/>
            <person name="Veyrier F.J."/>
            <person name="Picardeau M."/>
        </authorList>
    </citation>
    <scope>NUCLEOTIDE SEQUENCE [LARGE SCALE GENOMIC DNA]</scope>
    <source>
        <strain evidence="10">SSS9</strain>
    </source>
</reference>
<dbReference type="InterPro" id="IPR050161">
    <property type="entry name" value="Siro_Cobalamin_biosynth"/>
</dbReference>
<dbReference type="NCBIfam" id="NF004790">
    <property type="entry name" value="PRK06136.1"/>
    <property type="match status" value="1"/>
</dbReference>
<evidence type="ECO:0000313" key="11">
    <source>
        <dbReference type="Proteomes" id="UP000297453"/>
    </source>
</evidence>
<dbReference type="PROSITE" id="PS00839">
    <property type="entry name" value="SUMT_1"/>
    <property type="match status" value="1"/>
</dbReference>
<dbReference type="InterPro" id="IPR035996">
    <property type="entry name" value="4pyrrol_Methylase_sf"/>
</dbReference>
<sequence length="258" mass="28033">MQEGKGKVYLVGAGPGNPELMTLRALNILKKAEVVLYDALLDPSFLEYFPESAIVHYVGKRAGQHSATQVEIQDLIVRYALQNKIVVRLKGGDPFLFGRGGEELIAIKKEQIPYEIVPGVSALSAGSSGAGFPLTHRGLSRQVLIMDGHTVLEEETDWTWFAQFKGTIALFMGTSSIQKIATRLIQHGASVLLPVALVENASLQTQRTTVTTLGKISEEGISKFTPGPGIIYIGAVVNLREEGSEFQIPEQRSLGEET</sequence>
<accession>A0A4R9G717</accession>
<dbReference type="SUPFAM" id="SSF53790">
    <property type="entry name" value="Tetrapyrrole methylase"/>
    <property type="match status" value="1"/>
</dbReference>
<name>A0A4R9G717_9LEPT</name>
<dbReference type="InterPro" id="IPR014777">
    <property type="entry name" value="4pyrrole_Mease_sub1"/>
</dbReference>
<dbReference type="GO" id="GO:0032259">
    <property type="term" value="P:methylation"/>
    <property type="evidence" value="ECO:0007669"/>
    <property type="project" value="UniProtKB-KW"/>
</dbReference>
<dbReference type="Proteomes" id="UP000297453">
    <property type="component" value="Unassembled WGS sequence"/>
</dbReference>
<dbReference type="InterPro" id="IPR000878">
    <property type="entry name" value="4pyrrol_Mease"/>
</dbReference>
<dbReference type="InterPro" id="IPR006366">
    <property type="entry name" value="CobA/CysG_C"/>
</dbReference>
<keyword evidence="11" id="KW-1185">Reference proteome</keyword>
<comment type="caution">
    <text evidence="10">The sequence shown here is derived from an EMBL/GenBank/DDBJ whole genome shotgun (WGS) entry which is preliminary data.</text>
</comment>
<dbReference type="Gene3D" id="3.40.1010.10">
    <property type="entry name" value="Cobalt-precorrin-4 Transmethylase, Domain 1"/>
    <property type="match status" value="1"/>
</dbReference>
<dbReference type="NCBIfam" id="TIGR01469">
    <property type="entry name" value="cobA_cysG_Cterm"/>
    <property type="match status" value="1"/>
</dbReference>
<evidence type="ECO:0000256" key="1">
    <source>
        <dbReference type="ARBA" id="ARBA00005879"/>
    </source>
</evidence>
<gene>
    <name evidence="10" type="primary">cobA</name>
    <name evidence="10" type="ORF">EHO59_03915</name>
</gene>
<evidence type="ECO:0000259" key="9">
    <source>
        <dbReference type="Pfam" id="PF00590"/>
    </source>
</evidence>
<dbReference type="Pfam" id="PF00590">
    <property type="entry name" value="TP_methylase"/>
    <property type="match status" value="1"/>
</dbReference>
<evidence type="ECO:0000256" key="2">
    <source>
        <dbReference type="ARBA" id="ARBA00012162"/>
    </source>
</evidence>
<dbReference type="RefSeq" id="WP_135584936.1">
    <property type="nucleotide sequence ID" value="NZ_RQEP01000005.1"/>
</dbReference>
<dbReference type="EMBL" id="RQEP01000005">
    <property type="protein sequence ID" value="TGK07263.1"/>
    <property type="molecule type" value="Genomic_DNA"/>
</dbReference>
<evidence type="ECO:0000256" key="4">
    <source>
        <dbReference type="ARBA" id="ARBA00022679"/>
    </source>
</evidence>
<keyword evidence="5" id="KW-0949">S-adenosyl-L-methionine</keyword>
<dbReference type="PANTHER" id="PTHR45790:SF3">
    <property type="entry name" value="S-ADENOSYL-L-METHIONINE-DEPENDENT UROPORPHYRINOGEN III METHYLTRANSFERASE, CHLOROPLASTIC"/>
    <property type="match status" value="1"/>
</dbReference>
<dbReference type="Gene3D" id="3.30.950.10">
    <property type="entry name" value="Methyltransferase, Cobalt-precorrin-4 Transmethylase, Domain 2"/>
    <property type="match status" value="1"/>
</dbReference>
<keyword evidence="4 8" id="KW-0808">Transferase</keyword>
<comment type="similarity">
    <text evidence="1 8">Belongs to the precorrin methyltransferase family.</text>
</comment>
<dbReference type="OrthoDB" id="9815856at2"/>
<organism evidence="10 11">
    <name type="scientific">Leptospira semungkisensis</name>
    <dbReference type="NCBI Taxonomy" id="2484985"/>
    <lineage>
        <taxon>Bacteria</taxon>
        <taxon>Pseudomonadati</taxon>
        <taxon>Spirochaetota</taxon>
        <taxon>Spirochaetia</taxon>
        <taxon>Leptospirales</taxon>
        <taxon>Leptospiraceae</taxon>
        <taxon>Leptospira</taxon>
    </lineage>
</organism>
<keyword evidence="3 8" id="KW-0489">Methyltransferase</keyword>
<evidence type="ECO:0000256" key="7">
    <source>
        <dbReference type="ARBA" id="ARBA00025705"/>
    </source>
</evidence>
<evidence type="ECO:0000256" key="6">
    <source>
        <dbReference type="ARBA" id="ARBA00023244"/>
    </source>
</evidence>
<dbReference type="InterPro" id="IPR014776">
    <property type="entry name" value="4pyrrole_Mease_sub2"/>
</dbReference>
<dbReference type="AlphaFoldDB" id="A0A4R9G717"/>
<dbReference type="CDD" id="cd11642">
    <property type="entry name" value="SUMT"/>
    <property type="match status" value="1"/>
</dbReference>
<dbReference type="GO" id="GO:0004851">
    <property type="term" value="F:uroporphyrin-III C-methyltransferase activity"/>
    <property type="evidence" value="ECO:0007669"/>
    <property type="project" value="UniProtKB-EC"/>
</dbReference>
<dbReference type="PANTHER" id="PTHR45790">
    <property type="entry name" value="SIROHEME SYNTHASE-RELATED"/>
    <property type="match status" value="1"/>
</dbReference>
<comment type="pathway">
    <text evidence="7">Porphyrin-containing compound metabolism; siroheme biosynthesis; precorrin-2 from uroporphyrinogen III: step 1/1.</text>
</comment>
<dbReference type="InterPro" id="IPR003043">
    <property type="entry name" value="Uropor_MeTrfase_CS"/>
</dbReference>
<dbReference type="PROSITE" id="PS00840">
    <property type="entry name" value="SUMT_2"/>
    <property type="match status" value="1"/>
</dbReference>
<proteinExistence type="inferred from homology"/>
<evidence type="ECO:0000256" key="5">
    <source>
        <dbReference type="ARBA" id="ARBA00022691"/>
    </source>
</evidence>
<dbReference type="GO" id="GO:0019354">
    <property type="term" value="P:siroheme biosynthetic process"/>
    <property type="evidence" value="ECO:0007669"/>
    <property type="project" value="InterPro"/>
</dbReference>
<protein>
    <recommendedName>
        <fullName evidence="2">uroporphyrinogen-III C-methyltransferase</fullName>
        <ecNumber evidence="2">2.1.1.107</ecNumber>
    </recommendedName>
</protein>